<reference evidence="1" key="2">
    <citation type="journal article" date="2020" name="Microorganisms">
        <title>Osmotic Adaptation and Compatible Solute Biosynthesis of Phototrophic Bacteria as Revealed from Genome Analyses.</title>
        <authorList>
            <person name="Imhoff J.F."/>
            <person name="Rahn T."/>
            <person name="Kunzel S."/>
            <person name="Keller A."/>
            <person name="Neulinger S.C."/>
        </authorList>
    </citation>
    <scope>NUCLEOTIDE SEQUENCE</scope>
    <source>
        <strain evidence="1">IM 151</strain>
    </source>
</reference>
<reference evidence="1" key="1">
    <citation type="submission" date="2017-08" db="EMBL/GenBank/DDBJ databases">
        <authorList>
            <person name="Imhoff J.F."/>
            <person name="Rahn T."/>
            <person name="Kuenzel S."/>
            <person name="Neulinger S.C."/>
        </authorList>
    </citation>
    <scope>NUCLEOTIDE SEQUENCE</scope>
    <source>
        <strain evidence="1">IM 151</strain>
    </source>
</reference>
<name>A0ABS1E208_RUBGE</name>
<evidence type="ECO:0000313" key="1">
    <source>
        <dbReference type="EMBL" id="MBK1715753.1"/>
    </source>
</evidence>
<dbReference type="EMBL" id="NRRU01000151">
    <property type="protein sequence ID" value="MBK1715753.1"/>
    <property type="molecule type" value="Genomic_DNA"/>
</dbReference>
<comment type="caution">
    <text evidence="1">The sequence shown here is derived from an EMBL/GenBank/DDBJ whole genome shotgun (WGS) entry which is preliminary data.</text>
</comment>
<protein>
    <recommendedName>
        <fullName evidence="3">Tetratricopeptide repeat protein</fullName>
    </recommendedName>
</protein>
<organism evidence="1 2">
    <name type="scientific">Rubrivivax gelatinosus</name>
    <name type="common">Rhodocyclus gelatinosus</name>
    <name type="synonym">Rhodopseudomonas gelatinosa</name>
    <dbReference type="NCBI Taxonomy" id="28068"/>
    <lineage>
        <taxon>Bacteria</taxon>
        <taxon>Pseudomonadati</taxon>
        <taxon>Pseudomonadota</taxon>
        <taxon>Betaproteobacteria</taxon>
        <taxon>Burkholderiales</taxon>
        <taxon>Sphaerotilaceae</taxon>
        <taxon>Rubrivivax</taxon>
    </lineage>
</organism>
<sequence length="507" mass="52720">ALAVALTAGAAGTAWQASRAATERDRALALARRSAAQAEFFEAMLTQAAQDARPITVPVLLARSRALASGATAGVADAPVLGTLAAIQVSLGDVAQARSLLADAEARRAAADPADLDLRAQLWCQQGYVASLLGEHDEARAHFAEAAALDVSAGTRADCRLHEAFVAQNRSDAAGAMAAAQDAVALLDRWPAATPVQRATALGNVAFGHHLNGRPAEADAAFALAIERLRAFGRGDTPVVVTLLNNRGIAAFAAGDVRHADRAYTEALQLAERLAPGAWPPSYLLHNRALVAFDLGRLDEAEQGMQRALAAAEAADNRENATGAQIKLALVLLERGDVAGARRLRDAVVLRLGQNAPTDTMAAISLRQFALREALAQGRWQDARAGADELIAFFDRRGMPVGPVVKFLRQRAEAGSALGDFDGAASDLARALALARRLQGDLPASSHVGRVLAAYQRLHAARGDADAARAVAVEAGRQLAAALGPDHPEAVAMLAAGAAPPAGTLRR</sequence>
<dbReference type="Gene3D" id="1.25.40.10">
    <property type="entry name" value="Tetratricopeptide repeat domain"/>
    <property type="match status" value="2"/>
</dbReference>
<dbReference type="SUPFAM" id="SSF48452">
    <property type="entry name" value="TPR-like"/>
    <property type="match status" value="2"/>
</dbReference>
<dbReference type="Pfam" id="PF13424">
    <property type="entry name" value="TPR_12"/>
    <property type="match status" value="1"/>
</dbReference>
<gene>
    <name evidence="1" type="ORF">CKO43_23675</name>
</gene>
<dbReference type="InterPro" id="IPR019734">
    <property type="entry name" value="TPR_rpt"/>
</dbReference>
<keyword evidence="2" id="KW-1185">Reference proteome</keyword>
<dbReference type="Proteomes" id="UP001041814">
    <property type="component" value="Unassembled WGS sequence"/>
</dbReference>
<dbReference type="RefSeq" id="WP_200380225.1">
    <property type="nucleotide sequence ID" value="NZ_NRRU01000151.1"/>
</dbReference>
<accession>A0ABS1E208</accession>
<feature type="non-terminal residue" evidence="1">
    <location>
        <position position="1"/>
    </location>
</feature>
<dbReference type="SMART" id="SM00028">
    <property type="entry name" value="TPR"/>
    <property type="match status" value="5"/>
</dbReference>
<evidence type="ECO:0008006" key="3">
    <source>
        <dbReference type="Google" id="ProtNLM"/>
    </source>
</evidence>
<dbReference type="InterPro" id="IPR011990">
    <property type="entry name" value="TPR-like_helical_dom_sf"/>
</dbReference>
<proteinExistence type="predicted"/>
<dbReference type="Pfam" id="PF13181">
    <property type="entry name" value="TPR_8"/>
    <property type="match status" value="1"/>
</dbReference>
<evidence type="ECO:0000313" key="2">
    <source>
        <dbReference type="Proteomes" id="UP001041814"/>
    </source>
</evidence>